<dbReference type="InterPro" id="IPR036736">
    <property type="entry name" value="ACP-like_sf"/>
</dbReference>
<dbReference type="PANTHER" id="PTHR43540:SF3">
    <property type="entry name" value="ENTEROBACTIN SYNTHASE COMPONENT B"/>
    <property type="match status" value="1"/>
</dbReference>
<keyword evidence="3" id="KW-0378">Hydrolase</keyword>
<keyword evidence="8" id="KW-1185">Reference proteome</keyword>
<dbReference type="Proteomes" id="UP000019486">
    <property type="component" value="Unassembled WGS sequence"/>
</dbReference>
<dbReference type="EMBL" id="AVFL01000011">
    <property type="protein sequence ID" value="EWY39632.1"/>
    <property type="molecule type" value="Genomic_DNA"/>
</dbReference>
<comment type="pathway">
    <text evidence="1">Siderophore biosynthesis.</text>
</comment>
<comment type="caution">
    <text evidence="7">The sequence shown here is derived from an EMBL/GenBank/DDBJ whole genome shotgun (WGS) entry which is preliminary data.</text>
</comment>
<dbReference type="OrthoDB" id="9807387at2"/>
<comment type="catalytic activity">
    <reaction evidence="4">
        <text>isochorismate + H2O = (2S,3S)-2,3-dihydroxy-2,3-dihydrobenzoate + pyruvate</text>
        <dbReference type="Rhea" id="RHEA:11112"/>
        <dbReference type="ChEBI" id="CHEBI:15361"/>
        <dbReference type="ChEBI" id="CHEBI:15377"/>
        <dbReference type="ChEBI" id="CHEBI:29780"/>
        <dbReference type="ChEBI" id="CHEBI:58764"/>
        <dbReference type="EC" id="3.3.2.1"/>
    </reaction>
</comment>
<keyword evidence="5" id="KW-0596">Phosphopantetheine</keyword>
<dbReference type="STRING" id="1385369.N825_05975"/>
<accession>W9H4L8</accession>
<feature type="domain" description="Carrier" evidence="6">
    <location>
        <begin position="228"/>
        <end position="304"/>
    </location>
</feature>
<protein>
    <recommendedName>
        <fullName evidence="2">isochorismatase</fullName>
        <ecNumber evidence="2">3.3.2.1</ecNumber>
    </recommendedName>
</protein>
<dbReference type="Gene3D" id="1.10.1200.10">
    <property type="entry name" value="ACP-like"/>
    <property type="match status" value="1"/>
</dbReference>
<name>W9H4L8_9PROT</name>
<dbReference type="InterPro" id="IPR050272">
    <property type="entry name" value="Isochorismatase-like_hydrls"/>
</dbReference>
<dbReference type="PRINTS" id="PR01398">
    <property type="entry name" value="ISCHRISMTASE"/>
</dbReference>
<dbReference type="Gene3D" id="3.40.50.850">
    <property type="entry name" value="Isochorismatase-like"/>
    <property type="match status" value="1"/>
</dbReference>
<evidence type="ECO:0000313" key="7">
    <source>
        <dbReference type="EMBL" id="EWY39632.1"/>
    </source>
</evidence>
<dbReference type="PROSITE" id="PS50075">
    <property type="entry name" value="CARRIER"/>
    <property type="match status" value="1"/>
</dbReference>
<evidence type="ECO:0000313" key="8">
    <source>
        <dbReference type="Proteomes" id="UP000019486"/>
    </source>
</evidence>
<dbReference type="PANTHER" id="PTHR43540">
    <property type="entry name" value="PEROXYUREIDOACRYLATE/UREIDOACRYLATE AMIDOHYDROLASE-RELATED"/>
    <property type="match status" value="1"/>
</dbReference>
<dbReference type="InterPro" id="IPR009081">
    <property type="entry name" value="PP-bd_ACP"/>
</dbReference>
<proteinExistence type="predicted"/>
<sequence>MAIPTIQSYPMPGPADLPAGKVAWRPDPERAVLLIHDMQEYFLDFFDVSREPIPELIANLRRVRERCAALGIPVVFTAQPAEQTPEQRGLLTDMWGHGLKTRPHRQPVIAELAPAPGDVVLVKWRYSAFQRSDLRQRMLDWDRDQLIIGGVYAHIGCMMTAADAFMGDVKPFLVADALADFSAENHATALTWVAQRCGVVTTTASLLDDLGEPRATVVDPGSLAAGAAHPPAGPADVLADVAQALGVPVADIGLDDNLLDHGIDSIRIMSLVERWRRVGAEVTFVELADSPTVGAWWALLATRIGHTRDA</sequence>
<dbReference type="PIRSF" id="PIRSF001111">
    <property type="entry name" value="Isochorismatase"/>
    <property type="match status" value="1"/>
</dbReference>
<dbReference type="SUPFAM" id="SSF47336">
    <property type="entry name" value="ACP-like"/>
    <property type="match status" value="1"/>
</dbReference>
<reference evidence="7 8" key="1">
    <citation type="submission" date="2013-08" db="EMBL/GenBank/DDBJ databases">
        <title>The genome sequence of Skermanella stibiiresistens.</title>
        <authorList>
            <person name="Zhu W."/>
            <person name="Wang G."/>
        </authorList>
    </citation>
    <scope>NUCLEOTIDE SEQUENCE [LARGE SCALE GENOMIC DNA]</scope>
    <source>
        <strain evidence="7 8">SB22</strain>
    </source>
</reference>
<feature type="modified residue" description="O-(pantetheine 4'-phosphoryl)serine" evidence="5">
    <location>
        <position position="265"/>
    </location>
</feature>
<organism evidence="7 8">
    <name type="scientific">Skermanella stibiiresistens SB22</name>
    <dbReference type="NCBI Taxonomy" id="1385369"/>
    <lineage>
        <taxon>Bacteria</taxon>
        <taxon>Pseudomonadati</taxon>
        <taxon>Pseudomonadota</taxon>
        <taxon>Alphaproteobacteria</taxon>
        <taxon>Rhodospirillales</taxon>
        <taxon>Azospirillaceae</taxon>
        <taxon>Skermanella</taxon>
    </lineage>
</organism>
<evidence type="ECO:0000256" key="3">
    <source>
        <dbReference type="ARBA" id="ARBA00022801"/>
    </source>
</evidence>
<gene>
    <name evidence="7" type="ORF">N825_05975</name>
</gene>
<dbReference type="RefSeq" id="WP_037454079.1">
    <property type="nucleotide sequence ID" value="NZ_AVFL01000011.1"/>
</dbReference>
<evidence type="ECO:0000256" key="2">
    <source>
        <dbReference type="ARBA" id="ARBA00012100"/>
    </source>
</evidence>
<dbReference type="Pfam" id="PF00550">
    <property type="entry name" value="PP-binding"/>
    <property type="match status" value="1"/>
</dbReference>
<evidence type="ECO:0000256" key="4">
    <source>
        <dbReference type="ARBA" id="ARBA00048590"/>
    </source>
</evidence>
<dbReference type="Pfam" id="PF00857">
    <property type="entry name" value="Isochorismatase"/>
    <property type="match status" value="1"/>
</dbReference>
<dbReference type="InterPro" id="IPR000868">
    <property type="entry name" value="Isochorismatase-like_dom"/>
</dbReference>
<dbReference type="AlphaFoldDB" id="W9H4L8"/>
<dbReference type="EC" id="3.3.2.1" evidence="2"/>
<evidence type="ECO:0000256" key="5">
    <source>
        <dbReference type="PIRSR" id="PIRSR001111-50"/>
    </source>
</evidence>
<dbReference type="SUPFAM" id="SSF52499">
    <property type="entry name" value="Isochorismatase-like hydrolases"/>
    <property type="match status" value="1"/>
</dbReference>
<comment type="cofactor">
    <cofactor evidence="5">
        <name>pantetheine 4'-phosphate</name>
        <dbReference type="ChEBI" id="CHEBI:47942"/>
    </cofactor>
    <text evidence="5">Binds 1 phosphopantetheine covalently.</text>
</comment>
<evidence type="ECO:0000256" key="1">
    <source>
        <dbReference type="ARBA" id="ARBA00004924"/>
    </source>
</evidence>
<keyword evidence="5" id="KW-0597">Phosphoprotein</keyword>
<dbReference type="InterPro" id="IPR036380">
    <property type="entry name" value="Isochorismatase-like_sf"/>
</dbReference>
<dbReference type="PATRIC" id="fig|1385369.3.peg.3402"/>
<dbReference type="InterPro" id="IPR016291">
    <property type="entry name" value="Isochorismatase"/>
</dbReference>
<dbReference type="GO" id="GO:0008908">
    <property type="term" value="F:isochorismatase activity"/>
    <property type="evidence" value="ECO:0007669"/>
    <property type="project" value="UniProtKB-EC"/>
</dbReference>
<evidence type="ECO:0000259" key="6">
    <source>
        <dbReference type="PROSITE" id="PS50075"/>
    </source>
</evidence>